<dbReference type="PROSITE" id="PS50173">
    <property type="entry name" value="UMUC"/>
    <property type="match status" value="1"/>
</dbReference>
<dbReference type="Pfam" id="PF00817">
    <property type="entry name" value="IMS"/>
    <property type="match status" value="1"/>
</dbReference>
<keyword evidence="8" id="KW-1185">Reference proteome</keyword>
<comment type="subunit">
    <text evidence="1">Monomer.</text>
</comment>
<evidence type="ECO:0000256" key="1">
    <source>
        <dbReference type="ARBA" id="ARBA00011245"/>
    </source>
</evidence>
<dbReference type="InterPro" id="IPR001126">
    <property type="entry name" value="UmuC"/>
</dbReference>
<protein>
    <recommendedName>
        <fullName evidence="2">DNA-directed DNA polymerase</fullName>
        <ecNumber evidence="2">2.7.7.7</ecNumber>
    </recommendedName>
</protein>
<evidence type="ECO:0000256" key="5">
    <source>
        <dbReference type="ARBA" id="ARBA00049244"/>
    </source>
</evidence>
<sequence length="499" mass="54254">MGRRILSLWFPRLASERSLRERGAEGPFALVLRAGNRDHLHCLNPAAEARGLQRGLALADARAFCPDLVTRPADLAAEAGFLRALCRWMERYAPFVAREGADGLVADITGVAHLFGGEAALRADLTARLARAGLTVTAGIAGTRGAAHALARHGGGIAAAGAEGAALRPLPVSALRLDHDTVEGLGRLGLKRIGDLMGLPRGPVARRFGQGVFLRLDQALGASAEPLSPDRAEPHFGVRMALPEPIGLLRDVEAGLLRLLVRLCAALARHEAGARRLRLEMRRVDSSDAVVEIGLARPMRDPQRILALFRKGIDEVDSGFGIERLRLTAPLVEPLPPEQYGRPRPAGDEPLADLVTRLGNRLGFGRIRVFHPEDSHIPERSFSSRPFASLSAATAQPGAPWPVGAERPVTIFAPEPVFPAPEIAEGPVTPPARFVWRRMQMATARATGPERIAPEWWSDDPAWRGGLRDYWKVETRQGRRLWMFHTPQAPGWHVQGEFA</sequence>
<evidence type="ECO:0000259" key="6">
    <source>
        <dbReference type="PROSITE" id="PS50173"/>
    </source>
</evidence>
<dbReference type="PANTHER" id="PTHR35369:SF2">
    <property type="entry name" value="BLR3025 PROTEIN"/>
    <property type="match status" value="1"/>
</dbReference>
<dbReference type="EC" id="2.7.7.7" evidence="2"/>
<dbReference type="GO" id="GO:0003684">
    <property type="term" value="F:damaged DNA binding"/>
    <property type="evidence" value="ECO:0007669"/>
    <property type="project" value="InterPro"/>
</dbReference>
<dbReference type="InterPro" id="IPR050356">
    <property type="entry name" value="SulA_CellDiv_inhibitor"/>
</dbReference>
<organism evidence="7 8">
    <name type="scientific">Gemmobacter aquaticus</name>
    <dbReference type="NCBI Taxonomy" id="490185"/>
    <lineage>
        <taxon>Bacteria</taxon>
        <taxon>Pseudomonadati</taxon>
        <taxon>Pseudomonadota</taxon>
        <taxon>Alphaproteobacteria</taxon>
        <taxon>Rhodobacterales</taxon>
        <taxon>Paracoccaceae</taxon>
        <taxon>Gemmobacter</taxon>
    </lineage>
</organism>
<dbReference type="GO" id="GO:0006281">
    <property type="term" value="P:DNA repair"/>
    <property type="evidence" value="ECO:0007669"/>
    <property type="project" value="InterPro"/>
</dbReference>
<dbReference type="OrthoDB" id="9788640at2"/>
<dbReference type="InterPro" id="IPR017961">
    <property type="entry name" value="DNA_pol_Y-fam_little_finger"/>
</dbReference>
<dbReference type="RefSeq" id="WP_146284996.1">
    <property type="nucleotide sequence ID" value="NZ_BMLP01000001.1"/>
</dbReference>
<keyword evidence="3" id="KW-0227">DNA damage</keyword>
<dbReference type="SUPFAM" id="SSF56672">
    <property type="entry name" value="DNA/RNA polymerases"/>
    <property type="match status" value="1"/>
</dbReference>
<proteinExistence type="predicted"/>
<gene>
    <name evidence="7" type="ORF">GCM10010991_12840</name>
</gene>
<dbReference type="InterPro" id="IPR043502">
    <property type="entry name" value="DNA/RNA_pol_sf"/>
</dbReference>
<dbReference type="PANTHER" id="PTHR35369">
    <property type="entry name" value="BLR3025 PROTEIN-RELATED"/>
    <property type="match status" value="1"/>
</dbReference>
<evidence type="ECO:0000313" key="7">
    <source>
        <dbReference type="EMBL" id="GGO29183.1"/>
    </source>
</evidence>
<comment type="catalytic activity">
    <reaction evidence="5">
        <text>DNA(n) + a 2'-deoxyribonucleoside 5'-triphosphate = DNA(n+1) + diphosphate</text>
        <dbReference type="Rhea" id="RHEA:22508"/>
        <dbReference type="Rhea" id="RHEA-COMP:17339"/>
        <dbReference type="Rhea" id="RHEA-COMP:17340"/>
        <dbReference type="ChEBI" id="CHEBI:33019"/>
        <dbReference type="ChEBI" id="CHEBI:61560"/>
        <dbReference type="ChEBI" id="CHEBI:173112"/>
        <dbReference type="EC" id="2.7.7.7"/>
    </reaction>
</comment>
<dbReference type="EMBL" id="BMLP01000001">
    <property type="protein sequence ID" value="GGO29183.1"/>
    <property type="molecule type" value="Genomic_DNA"/>
</dbReference>
<evidence type="ECO:0000256" key="2">
    <source>
        <dbReference type="ARBA" id="ARBA00012417"/>
    </source>
</evidence>
<reference evidence="7 8" key="1">
    <citation type="journal article" date="2014" name="Int. J. Syst. Evol. Microbiol.">
        <title>Complete genome sequence of Corynebacterium casei LMG S-19264T (=DSM 44701T), isolated from a smear-ripened cheese.</title>
        <authorList>
            <consortium name="US DOE Joint Genome Institute (JGI-PGF)"/>
            <person name="Walter F."/>
            <person name="Albersmeier A."/>
            <person name="Kalinowski J."/>
            <person name="Ruckert C."/>
        </authorList>
    </citation>
    <scope>NUCLEOTIDE SEQUENCE [LARGE SCALE GENOMIC DNA]</scope>
    <source>
        <strain evidence="7 8">CGMCC 1.7029</strain>
    </source>
</reference>
<dbReference type="CDD" id="cd03468">
    <property type="entry name" value="PolY_like"/>
    <property type="match status" value="1"/>
</dbReference>
<dbReference type="AlphaFoldDB" id="A0A917YIC3"/>
<comment type="caution">
    <text evidence="7">The sequence shown here is derived from an EMBL/GenBank/DDBJ whole genome shotgun (WGS) entry which is preliminary data.</text>
</comment>
<dbReference type="Pfam" id="PF11799">
    <property type="entry name" value="IMS_C"/>
    <property type="match status" value="1"/>
</dbReference>
<comment type="function">
    <text evidence="4">Poorly processive, error-prone DNA polymerase involved in untargeted mutagenesis. Copies undamaged DNA at stalled replication forks, which arise in vivo from mismatched or misaligned primer ends. These misaligned primers can be extended by PolIV. Exhibits no 3'-5' exonuclease (proofreading) activity. May be involved in translesional synthesis, in conjunction with the beta clamp from PolIII.</text>
</comment>
<name>A0A917YIC3_9RHOB</name>
<accession>A0A917YIC3</accession>
<dbReference type="Proteomes" id="UP000598196">
    <property type="component" value="Unassembled WGS sequence"/>
</dbReference>
<evidence type="ECO:0000256" key="3">
    <source>
        <dbReference type="ARBA" id="ARBA00022763"/>
    </source>
</evidence>
<feature type="domain" description="UmuC" evidence="6">
    <location>
        <begin position="27"/>
        <end position="147"/>
    </location>
</feature>
<evidence type="ECO:0000313" key="8">
    <source>
        <dbReference type="Proteomes" id="UP000598196"/>
    </source>
</evidence>
<evidence type="ECO:0000256" key="4">
    <source>
        <dbReference type="ARBA" id="ARBA00025589"/>
    </source>
</evidence>